<name>A0ABU6TW48_9FABA</name>
<gene>
    <name evidence="4" type="primary">IP5P1</name>
    <name evidence="4" type="ORF">PIB30_089088</name>
</gene>
<keyword evidence="2 4" id="KW-0378">Hydrolase</keyword>
<evidence type="ECO:0000256" key="2">
    <source>
        <dbReference type="ARBA" id="ARBA00022801"/>
    </source>
</evidence>
<organism evidence="4 5">
    <name type="scientific">Stylosanthes scabra</name>
    <dbReference type="NCBI Taxonomy" id="79078"/>
    <lineage>
        <taxon>Eukaryota</taxon>
        <taxon>Viridiplantae</taxon>
        <taxon>Streptophyta</taxon>
        <taxon>Embryophyta</taxon>
        <taxon>Tracheophyta</taxon>
        <taxon>Spermatophyta</taxon>
        <taxon>Magnoliopsida</taxon>
        <taxon>eudicotyledons</taxon>
        <taxon>Gunneridae</taxon>
        <taxon>Pentapetalae</taxon>
        <taxon>rosids</taxon>
        <taxon>fabids</taxon>
        <taxon>Fabales</taxon>
        <taxon>Fabaceae</taxon>
        <taxon>Papilionoideae</taxon>
        <taxon>50 kb inversion clade</taxon>
        <taxon>dalbergioids sensu lato</taxon>
        <taxon>Dalbergieae</taxon>
        <taxon>Pterocarpus clade</taxon>
        <taxon>Stylosanthes</taxon>
    </lineage>
</organism>
<comment type="similarity">
    <text evidence="1">Belongs to the inositol polyphosphate 5-phosphatase family.</text>
</comment>
<dbReference type="Proteomes" id="UP001341840">
    <property type="component" value="Unassembled WGS sequence"/>
</dbReference>
<evidence type="ECO:0000313" key="5">
    <source>
        <dbReference type="Proteomes" id="UP001341840"/>
    </source>
</evidence>
<dbReference type="InterPro" id="IPR000300">
    <property type="entry name" value="IPPc"/>
</dbReference>
<dbReference type="EC" id="3.1.3.36" evidence="4"/>
<sequence>MAGEFRGWLEGELKFAPTYESNLDKYCGEDANKIGRCIPSCCDRIVWYGSGLRLVSYTRAELKLSDHRPVTVTYMAEVEVLSPRKLQKALTFTAAEIDNAQLFNNLPNWNT</sequence>
<dbReference type="Pfam" id="PF22669">
    <property type="entry name" value="Exo_endo_phos2"/>
    <property type="match status" value="1"/>
</dbReference>
<evidence type="ECO:0000313" key="4">
    <source>
        <dbReference type="EMBL" id="MED6152141.1"/>
    </source>
</evidence>
<accession>A0ABU6TW48</accession>
<reference evidence="4 5" key="1">
    <citation type="journal article" date="2023" name="Plants (Basel)">
        <title>Bridging the Gap: Combining Genomics and Transcriptomics Approaches to Understand Stylosanthes scabra, an Orphan Legume from the Brazilian Caatinga.</title>
        <authorList>
            <person name="Ferreira-Neto J.R.C."/>
            <person name="da Silva M.D."/>
            <person name="Binneck E."/>
            <person name="de Melo N.F."/>
            <person name="da Silva R.H."/>
            <person name="de Melo A.L.T.M."/>
            <person name="Pandolfi V."/>
            <person name="Bustamante F.O."/>
            <person name="Brasileiro-Vidal A.C."/>
            <person name="Benko-Iseppon A.M."/>
        </authorList>
    </citation>
    <scope>NUCLEOTIDE SEQUENCE [LARGE SCALE GENOMIC DNA]</scope>
    <source>
        <tissue evidence="4">Leaves</tissue>
    </source>
</reference>
<evidence type="ECO:0000259" key="3">
    <source>
        <dbReference type="Pfam" id="PF22669"/>
    </source>
</evidence>
<dbReference type="GO" id="GO:0004439">
    <property type="term" value="F:phosphatidylinositol-4,5-bisphosphate 5-phosphatase activity"/>
    <property type="evidence" value="ECO:0007669"/>
    <property type="project" value="UniProtKB-EC"/>
</dbReference>
<dbReference type="Gene3D" id="3.60.10.10">
    <property type="entry name" value="Endonuclease/exonuclease/phosphatase"/>
    <property type="match status" value="1"/>
</dbReference>
<protein>
    <submittedName>
        <fullName evidence="4">Type I inositol polyphosphate 5-phosphatase 1</fullName>
        <ecNumber evidence="4">3.1.3.36</ecNumber>
    </submittedName>
</protein>
<proteinExistence type="inferred from homology"/>
<dbReference type="InterPro" id="IPR045849">
    <property type="entry name" value="IP5P_plant"/>
</dbReference>
<dbReference type="SUPFAM" id="SSF56219">
    <property type="entry name" value="DNase I-like"/>
    <property type="match status" value="1"/>
</dbReference>
<dbReference type="InterPro" id="IPR036691">
    <property type="entry name" value="Endo/exonu/phosph_ase_sf"/>
</dbReference>
<dbReference type="PANTHER" id="PTHR45666">
    <property type="entry name" value="TYPE IV INOSITOL POLYPHOSPHATE 5-PHOSPHATASE 9"/>
    <property type="match status" value="1"/>
</dbReference>
<comment type="caution">
    <text evidence="4">The sequence shown here is derived from an EMBL/GenBank/DDBJ whole genome shotgun (WGS) entry which is preliminary data.</text>
</comment>
<evidence type="ECO:0000256" key="1">
    <source>
        <dbReference type="ARBA" id="ARBA00010768"/>
    </source>
</evidence>
<dbReference type="PANTHER" id="PTHR45666:SF5">
    <property type="entry name" value="TYPE IV INOSITOL POLYPHOSPHATE 5-PHOSPHATASE 3"/>
    <property type="match status" value="1"/>
</dbReference>
<dbReference type="EMBL" id="JASCZI010092269">
    <property type="protein sequence ID" value="MED6152141.1"/>
    <property type="molecule type" value="Genomic_DNA"/>
</dbReference>
<feature type="domain" description="Inositol polyphosphate-related phosphatase" evidence="3">
    <location>
        <begin position="4"/>
        <end position="72"/>
    </location>
</feature>
<keyword evidence="5" id="KW-1185">Reference proteome</keyword>